<dbReference type="EMBL" id="SDHX01000002">
    <property type="protein sequence ID" value="RXK53801.1"/>
    <property type="molecule type" value="Genomic_DNA"/>
</dbReference>
<dbReference type="InterPro" id="IPR024078">
    <property type="entry name" value="LmbE-like_dom_sf"/>
</dbReference>
<gene>
    <name evidence="2" type="ORF">ESB00_19150</name>
</gene>
<sequence>MTAGAPTRIAACIRWNRGALAPVLAFASLLACGPGRAEEAGRVPAIVQQLRTFANTGTVLHVAAHPDDENTQLITAMARGRGYRTAYLSVTRGDGGQNERGPDFAEKLGVLRTQELIAARKLDGGRQFFTRAIDYGYSKSPEEALRIWDHQAVLGDVVRVIRTFRPDVIITRFPIPPGSGGHGQHTASAMLAVEAFKLAADPAGYPEQLKEGLQPWQAKRIGWNGWGNNPSPLKGPTIQFDIGGADPVTGVPFGTIANQSRGMHKTQMLGVFSERVGSPGQNFQNFQLLDGEPATTDIMDGVDTTWARIPGGAALIPLIDDVIAKFNPADPAASVPALLAIRTKLDGLKSPDPLLQEKRGDLDRIIASCLGLTVETTLPQAEVVAGEKLALRHDVAVTGSVPVKWVSVDYTRLPLDFASEKLKISKSLKDPDQVEWVTVRQSHLFAKIEVNAVIPAGSPMVRESKQPLPEWLPVSQPYWLREEGTAGMFRVDQVHLIGTPENQAAFPVDFVFEVGGEQLVLSDEPVQIVAGAPEAQQRRRLAVIPPVSLGFAHDIELFAPGSTKEVTVAVTAARAGSRGSLQLAAPAGWTITPAKRSFELATAGDKVALTFSVTAPAKAGRASLAAMAEVGGATYGTERLVLDYPHLPVQLLQRPAHTHLVAVDTQIRGQRVGYLPGAGDSTVESLTQLGYEVVTLTGADLNPAKLAGLDAVVLGVRASNDRADLAANLPGLFAWVEAGGTVIAQYNRPNNLKATTLGPYELSIDGPAPRLRVTDEDAPVTFLAPDHPVLNVPNRITSADFAGWVQERGAYFPSKWDEARYTAILAMNDPGEAPLRSSLLIAQHGKGWFAYTGLSFFRQLPAGHPGAHRLFANLVSLGK</sequence>
<keyword evidence="3" id="KW-1185">Reference proteome</keyword>
<dbReference type="RefSeq" id="WP_129049833.1">
    <property type="nucleotide sequence ID" value="NZ_SDHX01000002.1"/>
</dbReference>
<dbReference type="Proteomes" id="UP000290218">
    <property type="component" value="Unassembled WGS sequence"/>
</dbReference>
<evidence type="ECO:0000259" key="1">
    <source>
        <dbReference type="Pfam" id="PF10633"/>
    </source>
</evidence>
<dbReference type="SUPFAM" id="SSF52317">
    <property type="entry name" value="Class I glutamine amidotransferase-like"/>
    <property type="match status" value="1"/>
</dbReference>
<accession>A0A4Q1C5U4</accession>
<dbReference type="InterPro" id="IPR003737">
    <property type="entry name" value="GlcNAc_PI_deacetylase-related"/>
</dbReference>
<dbReference type="PANTHER" id="PTHR12993:SF11">
    <property type="entry name" value="N-ACETYLGLUCOSAMINYL-PHOSPHATIDYLINOSITOL DE-N-ACETYLASE"/>
    <property type="match status" value="1"/>
</dbReference>
<comment type="caution">
    <text evidence="2">The sequence shown here is derived from an EMBL/GenBank/DDBJ whole genome shotgun (WGS) entry which is preliminary data.</text>
</comment>
<dbReference type="AlphaFoldDB" id="A0A4Q1C5U4"/>
<name>A0A4Q1C5U4_9BACT</name>
<protein>
    <submittedName>
        <fullName evidence="2">LmbE family protein</fullName>
    </submittedName>
</protein>
<feature type="domain" description="Alpha-galactosidase NEW3" evidence="1">
    <location>
        <begin position="560"/>
        <end position="620"/>
    </location>
</feature>
<dbReference type="Pfam" id="PF02585">
    <property type="entry name" value="PIG-L"/>
    <property type="match status" value="1"/>
</dbReference>
<reference evidence="2 3" key="1">
    <citation type="submission" date="2019-01" db="EMBL/GenBank/DDBJ databases">
        <title>Lacunisphaera sp. strain TWA-58.</title>
        <authorList>
            <person name="Chen W.-M."/>
        </authorList>
    </citation>
    <scope>NUCLEOTIDE SEQUENCE [LARGE SCALE GENOMIC DNA]</scope>
    <source>
        <strain evidence="2 3">TWA-58</strain>
    </source>
</reference>
<dbReference type="Pfam" id="PF10633">
    <property type="entry name" value="NPCBM_assoc"/>
    <property type="match status" value="1"/>
</dbReference>
<dbReference type="InterPro" id="IPR029062">
    <property type="entry name" value="Class_I_gatase-like"/>
</dbReference>
<evidence type="ECO:0000313" key="2">
    <source>
        <dbReference type="EMBL" id="RXK53801.1"/>
    </source>
</evidence>
<dbReference type="GO" id="GO:0016811">
    <property type="term" value="F:hydrolase activity, acting on carbon-nitrogen (but not peptide) bonds, in linear amides"/>
    <property type="evidence" value="ECO:0007669"/>
    <property type="project" value="TreeGrafter"/>
</dbReference>
<organism evidence="2 3">
    <name type="scientific">Oleiharenicola lentus</name>
    <dbReference type="NCBI Taxonomy" id="2508720"/>
    <lineage>
        <taxon>Bacteria</taxon>
        <taxon>Pseudomonadati</taxon>
        <taxon>Verrucomicrobiota</taxon>
        <taxon>Opitutia</taxon>
        <taxon>Opitutales</taxon>
        <taxon>Opitutaceae</taxon>
        <taxon>Oleiharenicola</taxon>
    </lineage>
</organism>
<dbReference type="InterPro" id="IPR018905">
    <property type="entry name" value="A-galactase_NEW3"/>
</dbReference>
<evidence type="ECO:0000313" key="3">
    <source>
        <dbReference type="Proteomes" id="UP000290218"/>
    </source>
</evidence>
<dbReference type="SUPFAM" id="SSF102588">
    <property type="entry name" value="LmbE-like"/>
    <property type="match status" value="1"/>
</dbReference>
<dbReference type="PANTHER" id="PTHR12993">
    <property type="entry name" value="N-ACETYLGLUCOSAMINYL-PHOSPHATIDYLINOSITOL DE-N-ACETYLASE-RELATED"/>
    <property type="match status" value="1"/>
</dbReference>
<proteinExistence type="predicted"/>
<dbReference type="Gene3D" id="3.40.50.10320">
    <property type="entry name" value="LmbE-like"/>
    <property type="match status" value="1"/>
</dbReference>
<dbReference type="OrthoDB" id="9759749at2"/>